<gene>
    <name evidence="5" type="ORF">SAMN05444401_0239</name>
</gene>
<dbReference type="Proteomes" id="UP000184080">
    <property type="component" value="Unassembled WGS sequence"/>
</dbReference>
<keyword evidence="3" id="KW-0788">Thiol protease</keyword>
<sequence length="223" mass="24892">MKKAISIILIVVGLLLIASPYISKLVIKQKIKNANSSDITAEMIVKNNENEAEYDFSSVTDIDISGTLLSPNKINKNLIIGQLVVPSINLNLSIIKGLNNTNLLAGAATMRPDQKLGEGNYPLAGHFIKQKDILFGGLMDIKNGHIIRVTDKKDIYEYKVYETVAVPDDAVYMIEDKKSQERGKPVISLMTCYYSSKTGKRYFVMGELENKIPYDEKLMNSKQ</sequence>
<keyword evidence="2" id="KW-0378">Hydrolase</keyword>
<dbReference type="AlphaFoldDB" id="A0A1M6NJL2"/>
<dbReference type="STRING" id="1121298.SAMN05444401_0239"/>
<accession>A0A1M6NJL2</accession>
<protein>
    <submittedName>
        <fullName evidence="5">Sortase A</fullName>
    </submittedName>
</protein>
<dbReference type="Pfam" id="PF04203">
    <property type="entry name" value="Sortase"/>
    <property type="match status" value="1"/>
</dbReference>
<name>A0A1M6NJL2_9CLOT</name>
<organism evidence="5 6">
    <name type="scientific">Clostridium amylolyticum</name>
    <dbReference type="NCBI Taxonomy" id="1121298"/>
    <lineage>
        <taxon>Bacteria</taxon>
        <taxon>Bacillati</taxon>
        <taxon>Bacillota</taxon>
        <taxon>Clostridia</taxon>
        <taxon>Eubacteriales</taxon>
        <taxon>Clostridiaceae</taxon>
        <taxon>Clostridium</taxon>
    </lineage>
</organism>
<dbReference type="InterPro" id="IPR005754">
    <property type="entry name" value="Sortase"/>
</dbReference>
<dbReference type="InterPro" id="IPR023365">
    <property type="entry name" value="Sortase_dom-sf"/>
</dbReference>
<dbReference type="RefSeq" id="WP_073012141.1">
    <property type="nucleotide sequence ID" value="NZ_FQZO01000011.1"/>
</dbReference>
<dbReference type="InterPro" id="IPR042007">
    <property type="entry name" value="Sortase_A"/>
</dbReference>
<dbReference type="EMBL" id="FQZO01000011">
    <property type="protein sequence ID" value="SHJ95925.1"/>
    <property type="molecule type" value="Genomic_DNA"/>
</dbReference>
<evidence type="ECO:0000313" key="6">
    <source>
        <dbReference type="Proteomes" id="UP000184080"/>
    </source>
</evidence>
<keyword evidence="6" id="KW-1185">Reference proteome</keyword>
<keyword evidence="1" id="KW-0645">Protease</keyword>
<dbReference type="CDD" id="cd06165">
    <property type="entry name" value="Sortase_A"/>
    <property type="match status" value="1"/>
</dbReference>
<evidence type="ECO:0000256" key="4">
    <source>
        <dbReference type="PIRSR" id="PIRSR605754-1"/>
    </source>
</evidence>
<reference evidence="5 6" key="1">
    <citation type="submission" date="2016-11" db="EMBL/GenBank/DDBJ databases">
        <authorList>
            <person name="Jaros S."/>
            <person name="Januszkiewicz K."/>
            <person name="Wedrychowicz H."/>
        </authorList>
    </citation>
    <scope>NUCLEOTIDE SEQUENCE [LARGE SCALE GENOMIC DNA]</scope>
    <source>
        <strain evidence="5 6">DSM 21864</strain>
    </source>
</reference>
<proteinExistence type="predicted"/>
<evidence type="ECO:0000256" key="1">
    <source>
        <dbReference type="ARBA" id="ARBA00022670"/>
    </source>
</evidence>
<dbReference type="GO" id="GO:0006508">
    <property type="term" value="P:proteolysis"/>
    <property type="evidence" value="ECO:0007669"/>
    <property type="project" value="UniProtKB-KW"/>
</dbReference>
<dbReference type="GO" id="GO:0008234">
    <property type="term" value="F:cysteine-type peptidase activity"/>
    <property type="evidence" value="ECO:0007669"/>
    <property type="project" value="UniProtKB-KW"/>
</dbReference>
<evidence type="ECO:0000256" key="2">
    <source>
        <dbReference type="ARBA" id="ARBA00022801"/>
    </source>
</evidence>
<dbReference type="Gene3D" id="2.40.260.10">
    <property type="entry name" value="Sortase"/>
    <property type="match status" value="1"/>
</dbReference>
<feature type="active site" description="Acyl-thioester intermediate" evidence="4">
    <location>
        <position position="192"/>
    </location>
</feature>
<dbReference type="NCBIfam" id="TIGR01076">
    <property type="entry name" value="sortase_fam"/>
    <property type="match status" value="1"/>
</dbReference>
<evidence type="ECO:0000256" key="3">
    <source>
        <dbReference type="ARBA" id="ARBA00022807"/>
    </source>
</evidence>
<evidence type="ECO:0000313" key="5">
    <source>
        <dbReference type="EMBL" id="SHJ95925.1"/>
    </source>
</evidence>
<dbReference type="SUPFAM" id="SSF63817">
    <property type="entry name" value="Sortase"/>
    <property type="match status" value="1"/>
</dbReference>
<dbReference type="OrthoDB" id="1648028at2"/>
<feature type="active site" description="Proton donor/acceptor" evidence="4">
    <location>
        <position position="126"/>
    </location>
</feature>